<gene>
    <name evidence="2" type="ORF">SKTS_10210</name>
</gene>
<accession>A0A6F8VBK2</accession>
<dbReference type="Proteomes" id="UP000502260">
    <property type="component" value="Chromosome"/>
</dbReference>
<evidence type="ECO:0000256" key="1">
    <source>
        <dbReference type="SAM" id="Phobius"/>
    </source>
</evidence>
<keyword evidence="1" id="KW-0472">Membrane</keyword>
<keyword evidence="3" id="KW-1185">Reference proteome</keyword>
<sequence>MIKNPRTRRTLSLILLILGGLMLFLAPPNEWAGAVLVALAIALEIIGAVLGRRK</sequence>
<feature type="transmembrane region" description="Helical" evidence="1">
    <location>
        <begin position="7"/>
        <end position="25"/>
    </location>
</feature>
<keyword evidence="1" id="KW-0812">Transmembrane</keyword>
<dbReference type="RefSeq" id="WP_173061310.1">
    <property type="nucleotide sequence ID" value="NZ_AP022853.1"/>
</dbReference>
<dbReference type="AlphaFoldDB" id="A0A6F8VBK2"/>
<feature type="transmembrane region" description="Helical" evidence="1">
    <location>
        <begin position="31"/>
        <end position="51"/>
    </location>
</feature>
<proteinExistence type="predicted"/>
<reference evidence="3" key="1">
    <citation type="submission" date="2020-03" db="EMBL/GenBank/DDBJ databases">
        <title>Complete genome sequence of sulfur-oxidizing bacterium skT11.</title>
        <authorList>
            <person name="Kanda M."/>
            <person name="Kojima H."/>
            <person name="Fukui M."/>
        </authorList>
    </citation>
    <scope>NUCLEOTIDE SEQUENCE [LARGE SCALE GENOMIC DNA]</scope>
    <source>
        <strain evidence="3">skT11</strain>
    </source>
</reference>
<name>A0A6F8VBK2_9PROT</name>
<evidence type="ECO:0000313" key="2">
    <source>
        <dbReference type="EMBL" id="BCB26135.1"/>
    </source>
</evidence>
<dbReference type="KEGG" id="slac:SKTS_10210"/>
<protein>
    <submittedName>
        <fullName evidence="2">Uncharacterized protein</fullName>
    </submittedName>
</protein>
<keyword evidence="1" id="KW-1133">Transmembrane helix</keyword>
<evidence type="ECO:0000313" key="3">
    <source>
        <dbReference type="Proteomes" id="UP000502260"/>
    </source>
</evidence>
<dbReference type="EMBL" id="AP022853">
    <property type="protein sequence ID" value="BCB26135.1"/>
    <property type="molecule type" value="Genomic_DNA"/>
</dbReference>
<organism evidence="2 3">
    <name type="scientific">Sulfurimicrobium lacus</name>
    <dbReference type="NCBI Taxonomy" id="2715678"/>
    <lineage>
        <taxon>Bacteria</taxon>
        <taxon>Pseudomonadati</taxon>
        <taxon>Pseudomonadota</taxon>
        <taxon>Betaproteobacteria</taxon>
        <taxon>Nitrosomonadales</taxon>
        <taxon>Sulfuricellaceae</taxon>
        <taxon>Sulfurimicrobium</taxon>
    </lineage>
</organism>